<evidence type="ECO:0000256" key="7">
    <source>
        <dbReference type="ARBA" id="ARBA00022967"/>
    </source>
</evidence>
<evidence type="ECO:0000256" key="3">
    <source>
        <dbReference type="ARBA" id="ARBA00022448"/>
    </source>
</evidence>
<dbReference type="InterPro" id="IPR027417">
    <property type="entry name" value="P-loop_NTPase"/>
</dbReference>
<evidence type="ECO:0000256" key="4">
    <source>
        <dbReference type="ARBA" id="ARBA00022475"/>
    </source>
</evidence>
<dbReference type="GO" id="GO:0016887">
    <property type="term" value="F:ATP hydrolysis activity"/>
    <property type="evidence" value="ECO:0007669"/>
    <property type="project" value="InterPro"/>
</dbReference>
<keyword evidence="5" id="KW-0547">Nucleotide-binding</keyword>
<dbReference type="SUPFAM" id="SSF52540">
    <property type="entry name" value="P-loop containing nucleoside triphosphate hydrolases"/>
    <property type="match status" value="2"/>
</dbReference>
<dbReference type="SMART" id="SM00382">
    <property type="entry name" value="AAA"/>
    <property type="match status" value="2"/>
</dbReference>
<gene>
    <name evidence="10" type="ORF">D7I45_01620</name>
</gene>
<accession>A0A387ARM1</accession>
<evidence type="ECO:0000313" key="11">
    <source>
        <dbReference type="Proteomes" id="UP000272003"/>
    </source>
</evidence>
<protein>
    <submittedName>
        <fullName evidence="10">ABC transporter ATP-binding protein</fullName>
    </submittedName>
</protein>
<comment type="subcellular location">
    <subcellularLocation>
        <location evidence="1">Cell membrane</location>
        <topology evidence="1">Peripheral membrane protein</topology>
    </subcellularLocation>
</comment>
<dbReference type="PANTHER" id="PTHR43553:SF27">
    <property type="entry name" value="ENERGY-COUPLING FACTOR TRANSPORTER ATP-BINDING PROTEIN ECFA2"/>
    <property type="match status" value="1"/>
</dbReference>
<dbReference type="InterPro" id="IPR015856">
    <property type="entry name" value="ABC_transpr_CbiO/EcfA_su"/>
</dbReference>
<comment type="similarity">
    <text evidence="2">Belongs to the ABC transporter superfamily.</text>
</comment>
<reference evidence="10 11" key="1">
    <citation type="submission" date="2018-09" db="EMBL/GenBank/DDBJ databases">
        <title>Genome sequencing of strain BHWM-4.</title>
        <authorList>
            <person name="Heo J."/>
            <person name="Kim S.-J."/>
            <person name="Kwon S.-W."/>
        </authorList>
    </citation>
    <scope>NUCLEOTIDE SEQUENCE [LARGE SCALE GENOMIC DNA]</scope>
    <source>
        <strain evidence="10 11">BHWM-4</strain>
    </source>
</reference>
<dbReference type="PANTHER" id="PTHR43553">
    <property type="entry name" value="HEAVY METAL TRANSPORTER"/>
    <property type="match status" value="1"/>
</dbReference>
<dbReference type="CDD" id="cd03225">
    <property type="entry name" value="ABC_cobalt_CbiO_domain1"/>
    <property type="match status" value="2"/>
</dbReference>
<keyword evidence="7" id="KW-1278">Translocase</keyword>
<dbReference type="InterPro" id="IPR003439">
    <property type="entry name" value="ABC_transporter-like_ATP-bd"/>
</dbReference>
<evidence type="ECO:0000256" key="6">
    <source>
        <dbReference type="ARBA" id="ARBA00022840"/>
    </source>
</evidence>
<evidence type="ECO:0000313" key="10">
    <source>
        <dbReference type="EMBL" id="AYF92278.1"/>
    </source>
</evidence>
<keyword evidence="4" id="KW-1003">Cell membrane</keyword>
<dbReference type="PROSITE" id="PS50893">
    <property type="entry name" value="ABC_TRANSPORTER_2"/>
    <property type="match status" value="2"/>
</dbReference>
<dbReference type="OrthoDB" id="501320at2"/>
<evidence type="ECO:0000256" key="2">
    <source>
        <dbReference type="ARBA" id="ARBA00005417"/>
    </source>
</evidence>
<evidence type="ECO:0000259" key="9">
    <source>
        <dbReference type="PROSITE" id="PS50893"/>
    </source>
</evidence>
<feature type="domain" description="ABC transporter" evidence="9">
    <location>
        <begin position="4"/>
        <end position="243"/>
    </location>
</feature>
<dbReference type="Proteomes" id="UP000272003">
    <property type="component" value="Chromosome"/>
</dbReference>
<dbReference type="GO" id="GO:0005524">
    <property type="term" value="F:ATP binding"/>
    <property type="evidence" value="ECO:0007669"/>
    <property type="project" value="UniProtKB-KW"/>
</dbReference>
<dbReference type="InterPro" id="IPR050095">
    <property type="entry name" value="ECF_ABC_transporter_ATP-bd"/>
</dbReference>
<feature type="domain" description="ABC transporter" evidence="9">
    <location>
        <begin position="256"/>
        <end position="469"/>
    </location>
</feature>
<keyword evidence="3" id="KW-0813">Transport</keyword>
<dbReference type="RefSeq" id="WP_120784052.1">
    <property type="nucleotide sequence ID" value="NZ_CP032626.1"/>
</dbReference>
<evidence type="ECO:0000256" key="8">
    <source>
        <dbReference type="ARBA" id="ARBA00023136"/>
    </source>
</evidence>
<dbReference type="PROSITE" id="PS00211">
    <property type="entry name" value="ABC_TRANSPORTER_1"/>
    <property type="match status" value="2"/>
</dbReference>
<sequence length="470" mass="53725">MSTLQLTNITYQFAETTQAIFKDINLTFPSGEMSLIHSPSGSGKSTLLKIIAGFYPEYDHGTLHGNINFNQQDLSTYEEFERRKLITMMFQNPSQQFCMANAYEEFIFTLENLQLSHDEINERMQKAVTITKIASLLHQSFTTLSGGEKQRVALAIIIAIDSPVILLDEPFANVDAATRKQLISLLMTLKQQGKIIIGVDHDLSDYQSLCDQLIQWDSKKKTFVSCSSQQKQTTIAKYNQVATKHCKMPDNSSASYQLKNFSLANGDKELLNNCSINLMDHATTLISGANGCGKSTLFNALLKQHSFSGEVKYQNRPLNKWRHRKYFQQVGLIFQDTNQQFIKITVKDEIDLSKKHAFNDWFNEDKINQWIDKLGLYPLLDRIIYTLSQGQKRRLQILVMAIMGHPVLLLDEPFAGINQDYIKVVVDLLNFTKQHGQTQFIISHQTRGLGDLIDYHLAFDHQQLSYQEVF</sequence>
<evidence type="ECO:0000256" key="5">
    <source>
        <dbReference type="ARBA" id="ARBA00022741"/>
    </source>
</evidence>
<dbReference type="Gene3D" id="3.40.50.300">
    <property type="entry name" value="P-loop containing nucleotide triphosphate hydrolases"/>
    <property type="match status" value="2"/>
</dbReference>
<dbReference type="InterPro" id="IPR017871">
    <property type="entry name" value="ABC_transporter-like_CS"/>
</dbReference>
<keyword evidence="8" id="KW-0472">Membrane</keyword>
<evidence type="ECO:0000256" key="1">
    <source>
        <dbReference type="ARBA" id="ARBA00004202"/>
    </source>
</evidence>
<keyword evidence="6 10" id="KW-0067">ATP-binding</keyword>
<keyword evidence="11" id="KW-1185">Reference proteome</keyword>
<dbReference type="KEGG" id="abom:D7I45_01620"/>
<dbReference type="GO" id="GO:0042626">
    <property type="term" value="F:ATPase-coupled transmembrane transporter activity"/>
    <property type="evidence" value="ECO:0007669"/>
    <property type="project" value="TreeGrafter"/>
</dbReference>
<dbReference type="GO" id="GO:0043190">
    <property type="term" value="C:ATP-binding cassette (ABC) transporter complex"/>
    <property type="evidence" value="ECO:0007669"/>
    <property type="project" value="TreeGrafter"/>
</dbReference>
<dbReference type="Pfam" id="PF00005">
    <property type="entry name" value="ABC_tran"/>
    <property type="match status" value="2"/>
</dbReference>
<proteinExistence type="inferred from homology"/>
<dbReference type="AlphaFoldDB" id="A0A387ARM1"/>
<organism evidence="10 11">
    <name type="scientific">Apilactobacillus bombintestini</name>
    <dbReference type="NCBI Taxonomy" id="2419772"/>
    <lineage>
        <taxon>Bacteria</taxon>
        <taxon>Bacillati</taxon>
        <taxon>Bacillota</taxon>
        <taxon>Bacilli</taxon>
        <taxon>Lactobacillales</taxon>
        <taxon>Lactobacillaceae</taxon>
        <taxon>Apilactobacillus</taxon>
    </lineage>
</organism>
<name>A0A387ARM1_9LACO</name>
<dbReference type="InterPro" id="IPR003593">
    <property type="entry name" value="AAA+_ATPase"/>
</dbReference>
<dbReference type="EMBL" id="CP032626">
    <property type="protein sequence ID" value="AYF92278.1"/>
    <property type="molecule type" value="Genomic_DNA"/>
</dbReference>